<dbReference type="EMBL" id="CP025197">
    <property type="protein sequence ID" value="AUG56972.1"/>
    <property type="molecule type" value="Genomic_DNA"/>
</dbReference>
<name>A0A2K9DZN8_9FIRM</name>
<dbReference type="EMBL" id="NEMB01000003">
    <property type="protein sequence ID" value="PQQ66993.1"/>
    <property type="molecule type" value="Genomic_DNA"/>
</dbReference>
<keyword evidence="3" id="KW-1185">Reference proteome</keyword>
<evidence type="ECO:0000313" key="1">
    <source>
        <dbReference type="EMBL" id="AUG56972.1"/>
    </source>
</evidence>
<organism evidence="1 3">
    <name type="scientific">Acetivibrio saccincola</name>
    <dbReference type="NCBI Taxonomy" id="1677857"/>
    <lineage>
        <taxon>Bacteria</taxon>
        <taxon>Bacillati</taxon>
        <taxon>Bacillota</taxon>
        <taxon>Clostridia</taxon>
        <taxon>Eubacteriales</taxon>
        <taxon>Oscillospiraceae</taxon>
        <taxon>Acetivibrio</taxon>
    </lineage>
</organism>
<proteinExistence type="predicted"/>
<reference evidence="2 4" key="2">
    <citation type="journal article" date="2018" name="Syst. Appl. Microbiol.">
        <title>Characterization and high-quality draft genome sequence of Herbivorax saccincola A7, an anaerobic, alkaliphilic, thermophilic, cellulolytic, and xylanolytic bacterium.</title>
        <authorList>
            <person name="Aikawa S."/>
            <person name="Baramee S."/>
            <person name="Sermsathanaswadi J."/>
            <person name="Thianheng P."/>
            <person name="Tachaapaikoon C."/>
            <person name="Shikata A."/>
            <person name="Waeonukul R."/>
            <person name="Pason P."/>
            <person name="Ratanakhanokchai K."/>
            <person name="Kosugi A."/>
        </authorList>
    </citation>
    <scope>NUCLEOTIDE SEQUENCE [LARGE SCALE GENOMIC DNA]</scope>
    <source>
        <strain evidence="2 4">A7</strain>
    </source>
</reference>
<evidence type="ECO:0000313" key="3">
    <source>
        <dbReference type="Proteomes" id="UP000233534"/>
    </source>
</evidence>
<gene>
    <name evidence="2" type="ORF">B9R14_09755</name>
    <name evidence="1" type="ORF">HVS_05205</name>
</gene>
<dbReference type="Proteomes" id="UP000239720">
    <property type="component" value="Unassembled WGS sequence"/>
</dbReference>
<dbReference type="Proteomes" id="UP000233534">
    <property type="component" value="Chromosome"/>
</dbReference>
<dbReference type="KEGG" id="hsc:HVS_05205"/>
<protein>
    <submittedName>
        <fullName evidence="1">Uncharacterized protein</fullName>
    </submittedName>
</protein>
<sequence>MKENHRKSLQERKKYLANTYSFDVLLIDIYKIHKMIFSHTGSDETGIRSSGQGIKFKQDNVAPQLFSDLLILLITKK</sequence>
<accession>A0A2K9DZN8</accession>
<evidence type="ECO:0000313" key="2">
    <source>
        <dbReference type="EMBL" id="PQQ66993.1"/>
    </source>
</evidence>
<dbReference type="RefSeq" id="WP_101299854.1">
    <property type="nucleotide sequence ID" value="NZ_DAONOL010000100.1"/>
</dbReference>
<evidence type="ECO:0000313" key="4">
    <source>
        <dbReference type="Proteomes" id="UP000239720"/>
    </source>
</evidence>
<dbReference type="AlphaFoldDB" id="A0A2K9DZN8"/>
<reference evidence="1 3" key="1">
    <citation type="submission" date="2017-12" db="EMBL/GenBank/DDBJ databases">
        <title>Complete genome sequence of Herbivorax saccincola GGR1, a novel Cellulosome-producing hydrolytic bacterium in a thermophilic biogas plant, established by Illumina and Nanopore MinION sequencing.</title>
        <authorList>
            <person name="Pechtl A."/>
            <person name="Ruckert C."/>
            <person name="Koeck D.E."/>
            <person name="Maus I."/>
            <person name="Winkler A."/>
            <person name="Kalinowski J."/>
            <person name="Puhler A."/>
            <person name="Schwarz W.W."/>
            <person name="Zverlov V.V."/>
            <person name="Schluter A."/>
            <person name="Liebl W."/>
        </authorList>
    </citation>
    <scope>NUCLEOTIDE SEQUENCE [LARGE SCALE GENOMIC DNA]</scope>
    <source>
        <strain evidence="1">GGR1</strain>
        <strain evidence="3">SR1</strain>
    </source>
</reference>